<gene>
    <name evidence="5" type="ORF">HHL27_10400</name>
</gene>
<feature type="domain" description="CusB-like beta-barrel" evidence="4">
    <location>
        <begin position="274"/>
        <end position="317"/>
    </location>
</feature>
<evidence type="ECO:0000256" key="2">
    <source>
        <dbReference type="SAM" id="Phobius"/>
    </source>
</evidence>
<keyword evidence="2" id="KW-1133">Transmembrane helix</keyword>
<reference evidence="5 6" key="1">
    <citation type="submission" date="2020-04" db="EMBL/GenBank/DDBJ databases">
        <title>Novosphingobium sp. TW-4 isolated from soil.</title>
        <authorList>
            <person name="Dahal R.H."/>
            <person name="Chaudhary D.K."/>
        </authorList>
    </citation>
    <scope>NUCLEOTIDE SEQUENCE [LARGE SCALE GENOMIC DNA]</scope>
    <source>
        <strain evidence="5 6">TW-4</strain>
    </source>
</reference>
<dbReference type="PANTHER" id="PTHR30386:SF24">
    <property type="entry name" value="MULTIDRUG RESISTANCE EFFLUX PUMP"/>
    <property type="match status" value="1"/>
</dbReference>
<accession>A0A7Y0GAX6</accession>
<dbReference type="Pfam" id="PF25917">
    <property type="entry name" value="BSH_RND"/>
    <property type="match status" value="1"/>
</dbReference>
<feature type="transmembrane region" description="Helical" evidence="2">
    <location>
        <begin position="31"/>
        <end position="52"/>
    </location>
</feature>
<dbReference type="Proteomes" id="UP000583556">
    <property type="component" value="Unassembled WGS sequence"/>
</dbReference>
<comment type="caution">
    <text evidence="5">The sequence shown here is derived from an EMBL/GenBank/DDBJ whole genome shotgun (WGS) entry which is preliminary data.</text>
</comment>
<evidence type="ECO:0000259" key="4">
    <source>
        <dbReference type="Pfam" id="PF25954"/>
    </source>
</evidence>
<sequence length="389" mass="41013">MDEPTATPSTSSPAPADDPTAAAPNPGKRRLIGRIALGVLAVGILYGGYSYFEYRTYGRYFQETEDAYVKADGVAVSSKLAGYVRSVNVTENQAVTAGNLLIQVDPTDYSTKLEQAAAQVEVARASEAATRAGIGEAQAGVAQAAAALAAAQRDLAYLNGEVARYRPLAASGAEPKQALDQLVSNRDKAAAQVRAQQSALQAARAKVATTQAQVGQTAAQIEAARAQQQAARNDLATTRIIAPINGKVASSGVRIGQYVQPGQRLLTIVPTDKIYVEANFKETQIGLMRPGQPVKIKVDALPDVEFHGQVESITPGTGANFSLIPPQNATGNFTKIVQRVPVRIRINAGPESRKVLVPGLSLHVEVDTTAAKGAINAIQQEQDRVQAPK</sequence>
<keyword evidence="6" id="KW-1185">Reference proteome</keyword>
<dbReference type="GO" id="GO:0055085">
    <property type="term" value="P:transmembrane transport"/>
    <property type="evidence" value="ECO:0007669"/>
    <property type="project" value="InterPro"/>
</dbReference>
<keyword evidence="2" id="KW-0812">Transmembrane</keyword>
<feature type="region of interest" description="Disordered" evidence="1">
    <location>
        <begin position="1"/>
        <end position="25"/>
    </location>
</feature>
<dbReference type="InterPro" id="IPR050739">
    <property type="entry name" value="MFP"/>
</dbReference>
<dbReference type="SUPFAM" id="SSF111369">
    <property type="entry name" value="HlyD-like secretion proteins"/>
    <property type="match status" value="2"/>
</dbReference>
<proteinExistence type="predicted"/>
<dbReference type="RefSeq" id="WP_169493348.1">
    <property type="nucleotide sequence ID" value="NZ_JABBGM010000004.1"/>
</dbReference>
<dbReference type="AlphaFoldDB" id="A0A7Y0GAX6"/>
<protein>
    <submittedName>
        <fullName evidence="5">HlyD family secretion protein</fullName>
    </submittedName>
</protein>
<organism evidence="5 6">
    <name type="scientific">Novosphingobium olei</name>
    <dbReference type="NCBI Taxonomy" id="2728851"/>
    <lineage>
        <taxon>Bacteria</taxon>
        <taxon>Pseudomonadati</taxon>
        <taxon>Pseudomonadota</taxon>
        <taxon>Alphaproteobacteria</taxon>
        <taxon>Sphingomonadales</taxon>
        <taxon>Sphingomonadaceae</taxon>
        <taxon>Novosphingobium</taxon>
    </lineage>
</organism>
<dbReference type="EMBL" id="JABBGM010000004">
    <property type="protein sequence ID" value="NML94072.1"/>
    <property type="molecule type" value="Genomic_DNA"/>
</dbReference>
<evidence type="ECO:0000256" key="1">
    <source>
        <dbReference type="SAM" id="MobiDB-lite"/>
    </source>
</evidence>
<feature type="compositionally biased region" description="Low complexity" evidence="1">
    <location>
        <begin position="1"/>
        <end position="24"/>
    </location>
</feature>
<dbReference type="InterPro" id="IPR058792">
    <property type="entry name" value="Beta-barrel_RND_2"/>
</dbReference>
<feature type="domain" description="Multidrug resistance protein MdtA-like barrel-sandwich hybrid" evidence="3">
    <location>
        <begin position="74"/>
        <end position="269"/>
    </location>
</feature>
<dbReference type="Gene3D" id="2.40.30.170">
    <property type="match status" value="1"/>
</dbReference>
<dbReference type="InterPro" id="IPR058625">
    <property type="entry name" value="MdtA-like_BSH"/>
</dbReference>
<evidence type="ECO:0000313" key="5">
    <source>
        <dbReference type="EMBL" id="NML94072.1"/>
    </source>
</evidence>
<evidence type="ECO:0000313" key="6">
    <source>
        <dbReference type="Proteomes" id="UP000583556"/>
    </source>
</evidence>
<name>A0A7Y0GAX6_9SPHN</name>
<dbReference type="Gene3D" id="1.10.287.470">
    <property type="entry name" value="Helix hairpin bin"/>
    <property type="match status" value="2"/>
</dbReference>
<dbReference type="Pfam" id="PF25954">
    <property type="entry name" value="Beta-barrel_RND_2"/>
    <property type="match status" value="1"/>
</dbReference>
<keyword evidence="2" id="KW-0472">Membrane</keyword>
<dbReference type="PANTHER" id="PTHR30386">
    <property type="entry name" value="MEMBRANE FUSION SUBUNIT OF EMRAB-TOLC MULTIDRUG EFFLUX PUMP"/>
    <property type="match status" value="1"/>
</dbReference>
<dbReference type="Gene3D" id="2.40.50.100">
    <property type="match status" value="1"/>
</dbReference>
<evidence type="ECO:0000259" key="3">
    <source>
        <dbReference type="Pfam" id="PF25917"/>
    </source>
</evidence>